<evidence type="ECO:0000313" key="1">
    <source>
        <dbReference type="EMBL" id="AUZ88684.1"/>
    </source>
</evidence>
<dbReference type="AlphaFoldDB" id="A0A2L0UHF2"/>
<name>A0A2L0UHF2_9MICC</name>
<evidence type="ECO:0000313" key="2">
    <source>
        <dbReference type="Proteomes" id="UP000239187"/>
    </source>
</evidence>
<proteinExistence type="predicted"/>
<dbReference type="Proteomes" id="UP000239187">
    <property type="component" value="Chromosome"/>
</dbReference>
<sequence length="37" mass="3911">GADVVAGVEQKARLLLEQVEAHRDLSSSMALNDADMA</sequence>
<reference evidence="1 2" key="1">
    <citation type="submission" date="2017-11" db="EMBL/GenBank/DDBJ databases">
        <title>Draft genome of Arthrobacter agilis strain UMCV2, a plant growth-promoting rhizobacterium and biocontrol capacity of phytopathogenic fungi.</title>
        <authorList>
            <person name="Martinez-Camara R."/>
            <person name="Santoyo G."/>
            <person name="Moreno-Hagelsieb G."/>
            <person name="Valencia-Cantero E."/>
        </authorList>
    </citation>
    <scope>NUCLEOTIDE SEQUENCE [LARGE SCALE GENOMIC DNA]</scope>
    <source>
        <strain evidence="1 2">UMCV2</strain>
    </source>
</reference>
<protein>
    <submittedName>
        <fullName evidence="1">Short-chain dehydrogenase/reductase</fullName>
    </submittedName>
</protein>
<dbReference type="EMBL" id="CP024915">
    <property type="protein sequence ID" value="AUZ88684.1"/>
    <property type="molecule type" value="Genomic_DNA"/>
</dbReference>
<feature type="non-terminal residue" evidence="1">
    <location>
        <position position="1"/>
    </location>
</feature>
<accession>A0A2L0UHF2</accession>
<organism evidence="1 2">
    <name type="scientific">Arthrobacter agilis</name>
    <dbReference type="NCBI Taxonomy" id="37921"/>
    <lineage>
        <taxon>Bacteria</taxon>
        <taxon>Bacillati</taxon>
        <taxon>Actinomycetota</taxon>
        <taxon>Actinomycetes</taxon>
        <taxon>Micrococcales</taxon>
        <taxon>Micrococcaceae</taxon>
        <taxon>Arthrobacter</taxon>
    </lineage>
</organism>
<gene>
    <name evidence="1" type="ORF">CVO76_14295</name>
</gene>